<evidence type="ECO:0000313" key="4">
    <source>
        <dbReference type="EMBL" id="OYT02774.1"/>
    </source>
</evidence>
<dbReference type="HAMAP" id="MF_00984">
    <property type="entry name" value="SSB"/>
    <property type="match status" value="1"/>
</dbReference>
<name>A0A256VI30_LIMRT</name>
<dbReference type="PANTHER" id="PTHR10302:SF27">
    <property type="entry name" value="SINGLE-STRANDED DNA-BINDING PROTEIN"/>
    <property type="match status" value="1"/>
</dbReference>
<keyword evidence="1 2" id="KW-0238">DNA-binding</keyword>
<dbReference type="InterPro" id="IPR011344">
    <property type="entry name" value="ssDNA-bd"/>
</dbReference>
<dbReference type="Pfam" id="PF00436">
    <property type="entry name" value="SSB"/>
    <property type="match status" value="1"/>
</dbReference>
<comment type="subunit">
    <text evidence="2">Homotetramer.</text>
</comment>
<dbReference type="GO" id="GO:0003697">
    <property type="term" value="F:single-stranded DNA binding"/>
    <property type="evidence" value="ECO:0007669"/>
    <property type="project" value="UniProtKB-UniRule"/>
</dbReference>
<dbReference type="InterPro" id="IPR000424">
    <property type="entry name" value="Primosome_PriB/ssb"/>
</dbReference>
<dbReference type="NCBIfam" id="TIGR00621">
    <property type="entry name" value="ssb"/>
    <property type="match status" value="1"/>
</dbReference>
<dbReference type="InterPro" id="IPR012340">
    <property type="entry name" value="NA-bd_OB-fold"/>
</dbReference>
<evidence type="ECO:0000256" key="2">
    <source>
        <dbReference type="HAMAP-Rule" id="MF_00984"/>
    </source>
</evidence>
<reference evidence="4 5" key="2">
    <citation type="submission" date="2017-09" db="EMBL/GenBank/DDBJ databases">
        <title>Tripartite evolution among Lactobacillus johnsonii, Lactobacillus taiwanensis, Lactobacillus reuteri and their rodent host.</title>
        <authorList>
            <person name="Wang T."/>
            <person name="Knowles S."/>
            <person name="Cheng C."/>
        </authorList>
    </citation>
    <scope>NUCLEOTIDE SEQUENCE [LARGE SCALE GENOMIC DNA]</scope>
    <source>
        <strain evidence="4 5">103v</strain>
    </source>
</reference>
<proteinExistence type="inferred from homology"/>
<dbReference type="AlphaFoldDB" id="A0A256VI30"/>
<reference evidence="5" key="1">
    <citation type="submission" date="2017-05" db="EMBL/GenBank/DDBJ databases">
        <authorList>
            <person name="Lin X.B."/>
            <person name="Stothard P."/>
            <person name="Tasseva G."/>
            <person name="Walter J."/>
        </authorList>
    </citation>
    <scope>NUCLEOTIDE SEQUENCE [LARGE SCALE GENOMIC DNA]</scope>
    <source>
        <strain evidence="5">103v</strain>
    </source>
</reference>
<dbReference type="Proteomes" id="UP000216122">
    <property type="component" value="Unassembled WGS sequence"/>
</dbReference>
<dbReference type="Gene3D" id="2.40.50.140">
    <property type="entry name" value="Nucleic acid-binding proteins"/>
    <property type="match status" value="1"/>
</dbReference>
<evidence type="ECO:0000313" key="5">
    <source>
        <dbReference type="Proteomes" id="UP000216122"/>
    </source>
</evidence>
<comment type="caution">
    <text evidence="2">Lacks conserved residue(s) required for the propagation of feature annotation.</text>
</comment>
<dbReference type="RefSeq" id="WP_094504453.1">
    <property type="nucleotide sequence ID" value="NZ_NGPH01000036.1"/>
</dbReference>
<protein>
    <recommendedName>
        <fullName evidence="2 3">Single-stranded DNA-binding protein</fullName>
        <shortName evidence="2">SSB</shortName>
    </recommendedName>
</protein>
<comment type="caution">
    <text evidence="4">The sequence shown here is derived from an EMBL/GenBank/DDBJ whole genome shotgun (WGS) entry which is preliminary data.</text>
</comment>
<sequence>MNDIKLLGRLTQTPELKESVNGNQYAWFTVAVPRKNNRDEADFIRCKAFGKLASALKQHCDKGRQLLLTGRLEVSATIDQQTQQKRFFHTVIAHQVEFLHDPNRVAV</sequence>
<evidence type="ECO:0000256" key="1">
    <source>
        <dbReference type="ARBA" id="ARBA00023125"/>
    </source>
</evidence>
<dbReference type="GO" id="GO:0009295">
    <property type="term" value="C:nucleoid"/>
    <property type="evidence" value="ECO:0007669"/>
    <property type="project" value="TreeGrafter"/>
</dbReference>
<dbReference type="GO" id="GO:0006260">
    <property type="term" value="P:DNA replication"/>
    <property type="evidence" value="ECO:0007669"/>
    <property type="project" value="InterPro"/>
</dbReference>
<dbReference type="PANTHER" id="PTHR10302">
    <property type="entry name" value="SINGLE-STRANDED DNA-BINDING PROTEIN"/>
    <property type="match status" value="1"/>
</dbReference>
<dbReference type="PIRSF" id="PIRSF002070">
    <property type="entry name" value="SSB"/>
    <property type="match status" value="1"/>
</dbReference>
<gene>
    <name evidence="4" type="ORF">CBG21_07620</name>
</gene>
<evidence type="ECO:0000256" key="3">
    <source>
        <dbReference type="PIRNR" id="PIRNR002070"/>
    </source>
</evidence>
<accession>A0A256VI30</accession>
<dbReference type="SUPFAM" id="SSF50249">
    <property type="entry name" value="Nucleic acid-binding proteins"/>
    <property type="match status" value="1"/>
</dbReference>
<organism evidence="4 5">
    <name type="scientific">Limosilactobacillus reuteri</name>
    <name type="common">Lactobacillus reuteri</name>
    <dbReference type="NCBI Taxonomy" id="1598"/>
    <lineage>
        <taxon>Bacteria</taxon>
        <taxon>Bacillati</taxon>
        <taxon>Bacillota</taxon>
        <taxon>Bacilli</taxon>
        <taxon>Lactobacillales</taxon>
        <taxon>Lactobacillaceae</taxon>
        <taxon>Limosilactobacillus</taxon>
    </lineage>
</organism>
<dbReference type="PROSITE" id="PS50935">
    <property type="entry name" value="SSB"/>
    <property type="match status" value="1"/>
</dbReference>
<dbReference type="EMBL" id="NGQC01000045">
    <property type="protein sequence ID" value="OYT02774.1"/>
    <property type="molecule type" value="Genomic_DNA"/>
</dbReference>
<dbReference type="CDD" id="cd04496">
    <property type="entry name" value="SSB_OBF"/>
    <property type="match status" value="1"/>
</dbReference>